<protein>
    <recommendedName>
        <fullName evidence="3">Dilute domain-containing protein</fullName>
    </recommendedName>
</protein>
<organism evidence="4 5">
    <name type="scientific">Bifiguratus adelaidae</name>
    <dbReference type="NCBI Taxonomy" id="1938954"/>
    <lineage>
        <taxon>Eukaryota</taxon>
        <taxon>Fungi</taxon>
        <taxon>Fungi incertae sedis</taxon>
        <taxon>Mucoromycota</taxon>
        <taxon>Mucoromycotina</taxon>
        <taxon>Endogonomycetes</taxon>
        <taxon>Endogonales</taxon>
        <taxon>Endogonales incertae sedis</taxon>
        <taxon>Bifiguratus</taxon>
    </lineage>
</organism>
<evidence type="ECO:0000313" key="5">
    <source>
        <dbReference type="Proteomes" id="UP000242875"/>
    </source>
</evidence>
<feature type="domain" description="Dilute" evidence="3">
    <location>
        <begin position="479"/>
        <end position="767"/>
    </location>
</feature>
<dbReference type="InterPro" id="IPR002710">
    <property type="entry name" value="Dilute_dom"/>
</dbReference>
<dbReference type="InterPro" id="IPR002110">
    <property type="entry name" value="Ankyrin_rpt"/>
</dbReference>
<reference evidence="4 5" key="1">
    <citation type="journal article" date="2017" name="Mycologia">
        <title>Bifiguratus adelaidae, gen. et sp. nov., a new member of Mucoromycotina in endophytic and soil-dwelling habitats.</title>
        <authorList>
            <person name="Torres-Cruz T.J."/>
            <person name="Billingsley Tobias T.L."/>
            <person name="Almatruk M."/>
            <person name="Hesse C."/>
            <person name="Kuske C.R."/>
            <person name="Desiro A."/>
            <person name="Benucci G.M."/>
            <person name="Bonito G."/>
            <person name="Stajich J.E."/>
            <person name="Dunlap C."/>
            <person name="Arnold A.E."/>
            <person name="Porras-Alfaro A."/>
        </authorList>
    </citation>
    <scope>NUCLEOTIDE SEQUENCE [LARGE SCALE GENOMIC DNA]</scope>
    <source>
        <strain evidence="4 5">AZ0501</strain>
    </source>
</reference>
<gene>
    <name evidence="4" type="ORF">BZG36_02594</name>
</gene>
<dbReference type="SUPFAM" id="SSF48403">
    <property type="entry name" value="Ankyrin repeat"/>
    <property type="match status" value="1"/>
</dbReference>
<dbReference type="GO" id="GO:0051020">
    <property type="term" value="F:GTPase binding"/>
    <property type="evidence" value="ECO:0007669"/>
    <property type="project" value="TreeGrafter"/>
</dbReference>
<dbReference type="SMART" id="SM01132">
    <property type="entry name" value="DIL"/>
    <property type="match status" value="1"/>
</dbReference>
<accession>A0A261Y144</accession>
<dbReference type="OrthoDB" id="426293at2759"/>
<feature type="repeat" description="ANK" evidence="1">
    <location>
        <begin position="255"/>
        <end position="287"/>
    </location>
</feature>
<dbReference type="Pfam" id="PF12796">
    <property type="entry name" value="Ank_2"/>
    <property type="match status" value="1"/>
</dbReference>
<dbReference type="Gene3D" id="1.25.40.20">
    <property type="entry name" value="Ankyrin repeat-containing domain"/>
    <property type="match status" value="1"/>
</dbReference>
<dbReference type="EMBL" id="MVBO01000046">
    <property type="protein sequence ID" value="OZJ04298.1"/>
    <property type="molecule type" value="Genomic_DNA"/>
</dbReference>
<comment type="caution">
    <text evidence="4">The sequence shown here is derived from an EMBL/GenBank/DDBJ whole genome shotgun (WGS) entry which is preliminary data.</text>
</comment>
<keyword evidence="5" id="KW-1185">Reference proteome</keyword>
<dbReference type="PANTHER" id="PTHR16027">
    <property type="entry name" value="DILUTE DOMAIN-CONTAINING PROTEIN YPR089W"/>
    <property type="match status" value="1"/>
</dbReference>
<proteinExistence type="predicted"/>
<dbReference type="PROSITE" id="PS51126">
    <property type="entry name" value="DILUTE"/>
    <property type="match status" value="1"/>
</dbReference>
<dbReference type="Proteomes" id="UP000242875">
    <property type="component" value="Unassembled WGS sequence"/>
</dbReference>
<name>A0A261Y144_9FUNG</name>
<dbReference type="AlphaFoldDB" id="A0A261Y144"/>
<dbReference type="PROSITE" id="PS50088">
    <property type="entry name" value="ANK_REPEAT"/>
    <property type="match status" value="2"/>
</dbReference>
<dbReference type="SMART" id="SM00248">
    <property type="entry name" value="ANK"/>
    <property type="match status" value="2"/>
</dbReference>
<keyword evidence="1" id="KW-0040">ANK repeat</keyword>
<evidence type="ECO:0000256" key="2">
    <source>
        <dbReference type="SAM" id="MobiDB-lite"/>
    </source>
</evidence>
<dbReference type="InterPro" id="IPR036770">
    <property type="entry name" value="Ankyrin_rpt-contain_sf"/>
</dbReference>
<sequence>MVVVATPHRETQRRRSRVPAPDLTQLVSPTKPSFDHIDTTAEFYAPNSRLFAKMVEASPMNEGSPIPTATQSVPSRRHSTIISTTARQLPELQSMANGDMNDRIAEGYHQLSSMLPSSAQGGSVLPQRHSLVRSASCRDLKRNSESDMATDVQRSDDDAERTALLKQVMPILDDDAMPRDTKVKLITGIYTKACYSANIVGLQHLLDSRAMEYIDLNSKDADGTTCLIYAACFGYENIVRTLLRAGADVNAQDDGGWSALMWATSNNHTSIARVLLDAGANSKVQSSKGRTAFDFVNTRNSTMIDILNNNYRDSISSTSSFQSYLHRPSMDYIGIHESNPIMTEKDLELYISQELERHKALMDSIKSLDLDVNIEEFSFDPHLDLDEDADDDTQTVASSDAGDEQQEFVWDKCLPSQMFVFGPDDQRPILDMVITNYRLPIRSKRDVNLPADTIFLCARFAGYFGGQELFNSFMNGAIHRLVTVIQRGAHALRSLAFWITNLTLLLNYLKKDAVLVSLSAAHQVKISELVNETYHLIIRDAERQIDTFLTPAILDHAEIPGMEEVQFGDDWQRFFRRASKRATSLYRSSSVTKKDASKRRSVVAAVSKDDKPSISPNTLISLLSSHLYIFEAHCVPEGVIQQIFQQYFYFLSSELFNRILTTKKYLCRTKALQIRLNLSTIEEWIRSHAVYVPSDLVQNLTPLIQLLQFLQCVSQLADLHEYTDTIKTLSELNEWQLRRCVMGYRYEVDEPKIAEAIREHVEEMAAKATADRQSLDIRAAELRATASSMELSREPSSDTKLTTSRTVPSLQLDMDDTIPTTTDLKDAKHLLPFSIPKAIDNHPNISEEWVTRLTRVG</sequence>
<evidence type="ECO:0000256" key="1">
    <source>
        <dbReference type="PROSITE-ProRule" id="PRU00023"/>
    </source>
</evidence>
<evidence type="ECO:0000313" key="4">
    <source>
        <dbReference type="EMBL" id="OZJ04298.1"/>
    </source>
</evidence>
<dbReference type="PANTHER" id="PTHR16027:SF6">
    <property type="entry name" value="DILUTE DOMAIN-CONTAINING PROTEIN"/>
    <property type="match status" value="1"/>
</dbReference>
<feature type="repeat" description="ANK" evidence="1">
    <location>
        <begin position="222"/>
        <end position="254"/>
    </location>
</feature>
<feature type="region of interest" description="Disordered" evidence="2">
    <location>
        <begin position="1"/>
        <end position="31"/>
    </location>
</feature>
<dbReference type="Pfam" id="PF01843">
    <property type="entry name" value="DIL"/>
    <property type="match status" value="1"/>
</dbReference>
<dbReference type="InterPro" id="IPR052072">
    <property type="entry name" value="Vascular_dev_regulator"/>
</dbReference>
<dbReference type="PROSITE" id="PS50297">
    <property type="entry name" value="ANK_REP_REGION"/>
    <property type="match status" value="2"/>
</dbReference>
<evidence type="ECO:0000259" key="3">
    <source>
        <dbReference type="PROSITE" id="PS51126"/>
    </source>
</evidence>